<evidence type="ECO:0000259" key="1">
    <source>
        <dbReference type="PROSITE" id="PS50987"/>
    </source>
</evidence>
<gene>
    <name evidence="2" type="ORF">CSC94_07910</name>
</gene>
<dbReference type="InterPro" id="IPR036390">
    <property type="entry name" value="WH_DNA-bd_sf"/>
</dbReference>
<dbReference type="InterPro" id="IPR036388">
    <property type="entry name" value="WH-like_DNA-bd_sf"/>
</dbReference>
<keyword evidence="3" id="KW-1185">Reference proteome</keyword>
<dbReference type="SMART" id="SM00418">
    <property type="entry name" value="HTH_ARSR"/>
    <property type="match status" value="1"/>
</dbReference>
<dbReference type="InterPro" id="IPR001845">
    <property type="entry name" value="HTH_ArsR_DNA-bd_dom"/>
</dbReference>
<dbReference type="CDD" id="cd00090">
    <property type="entry name" value="HTH_ARSR"/>
    <property type="match status" value="1"/>
</dbReference>
<proteinExistence type="predicted"/>
<dbReference type="NCBIfam" id="NF033788">
    <property type="entry name" value="HTH_metalloreg"/>
    <property type="match status" value="1"/>
</dbReference>
<feature type="domain" description="HTH arsR-type" evidence="1">
    <location>
        <begin position="4"/>
        <end position="99"/>
    </location>
</feature>
<dbReference type="GO" id="GO:0003700">
    <property type="term" value="F:DNA-binding transcription factor activity"/>
    <property type="evidence" value="ECO:0007669"/>
    <property type="project" value="InterPro"/>
</dbReference>
<dbReference type="PANTHER" id="PTHR43861">
    <property type="entry name" value="TRANS-ACONITATE 2-METHYLTRANSFERASE-RELATED"/>
    <property type="match status" value="1"/>
</dbReference>
<dbReference type="CDD" id="cd02440">
    <property type="entry name" value="AdoMet_MTases"/>
    <property type="match status" value="1"/>
</dbReference>
<sequence length="338" mass="37645">MLNRTNLSLPSLVDTLKAAAESSRLRILALLSRGNLTVSDMTEILNQSQPRVSRHLKLLMEAGLVERYQEGSWAWFRLADTGRANDLVELLVARLDPSDPQIERDNERRSTVKARLRDRAADYFARNAGEWDELRRLHAPDRAVEEALVERVGSTPVQTMLDIGTGTGRMLELFAPIYLRATGIDASREMLSVARANLDNAGVMHAQVRLGDILALPVERENFDLITIHQVLHYLDDPGLAIAEAARALRPGGRIVIVDFAPHTLDFLRDDHHHIRMGFSDEQIGDWFDAAGLDMTSATEVAAPDGKPDKLTVKLWIGHDRRTQIADEIATPTSSELA</sequence>
<name>A0A2G1QQ46_9HYPH</name>
<dbReference type="PRINTS" id="PR00778">
    <property type="entry name" value="HTHARSR"/>
</dbReference>
<accession>A0A2G1QQ46</accession>
<comment type="caution">
    <text evidence="2">The sequence shown here is derived from an EMBL/GenBank/DDBJ whole genome shotgun (WGS) entry which is preliminary data.</text>
</comment>
<dbReference type="SUPFAM" id="SSF46785">
    <property type="entry name" value="Winged helix' DNA-binding domain"/>
    <property type="match status" value="1"/>
</dbReference>
<protein>
    <submittedName>
        <fullName evidence="2">ArsR family transcriptional regulator</fullName>
    </submittedName>
</protein>
<dbReference type="PROSITE" id="PS50987">
    <property type="entry name" value="HTH_ARSR_2"/>
    <property type="match status" value="1"/>
</dbReference>
<dbReference type="Gene3D" id="3.40.50.150">
    <property type="entry name" value="Vaccinia Virus protein VP39"/>
    <property type="match status" value="1"/>
</dbReference>
<dbReference type="GO" id="GO:0008757">
    <property type="term" value="F:S-adenosylmethionine-dependent methyltransferase activity"/>
    <property type="evidence" value="ECO:0007669"/>
    <property type="project" value="InterPro"/>
</dbReference>
<evidence type="ECO:0000313" key="3">
    <source>
        <dbReference type="Proteomes" id="UP000221168"/>
    </source>
</evidence>
<dbReference type="InterPro" id="IPR011991">
    <property type="entry name" value="ArsR-like_HTH"/>
</dbReference>
<dbReference type="InterPro" id="IPR029063">
    <property type="entry name" value="SAM-dependent_MTases_sf"/>
</dbReference>
<reference evidence="2 3" key="1">
    <citation type="submission" date="2017-10" db="EMBL/GenBank/DDBJ databases">
        <title>Sedimentibacterium mangrovi gen. nov., sp. nov., a novel member of family Phyllobacteriacea isolated from mangrove sediment.</title>
        <authorList>
            <person name="Liao H."/>
            <person name="Tian Y."/>
        </authorList>
    </citation>
    <scope>NUCLEOTIDE SEQUENCE [LARGE SCALE GENOMIC DNA]</scope>
    <source>
        <strain evidence="2 3">X9-2-2</strain>
    </source>
</reference>
<dbReference type="EMBL" id="PDVP01000003">
    <property type="protein sequence ID" value="PHP67615.1"/>
    <property type="molecule type" value="Genomic_DNA"/>
</dbReference>
<dbReference type="Proteomes" id="UP000221168">
    <property type="component" value="Unassembled WGS sequence"/>
</dbReference>
<dbReference type="Pfam" id="PF08241">
    <property type="entry name" value="Methyltransf_11"/>
    <property type="match status" value="1"/>
</dbReference>
<dbReference type="Pfam" id="PF01022">
    <property type="entry name" value="HTH_5"/>
    <property type="match status" value="1"/>
</dbReference>
<dbReference type="OrthoDB" id="9789575at2"/>
<dbReference type="RefSeq" id="WP_099305665.1">
    <property type="nucleotide sequence ID" value="NZ_PDVP01000003.1"/>
</dbReference>
<organism evidence="2 3">
    <name type="scientific">Zhengella mangrovi</name>
    <dbReference type="NCBI Taxonomy" id="1982044"/>
    <lineage>
        <taxon>Bacteria</taxon>
        <taxon>Pseudomonadati</taxon>
        <taxon>Pseudomonadota</taxon>
        <taxon>Alphaproteobacteria</taxon>
        <taxon>Hyphomicrobiales</taxon>
        <taxon>Notoacmeibacteraceae</taxon>
        <taxon>Zhengella</taxon>
    </lineage>
</organism>
<dbReference type="InterPro" id="IPR013216">
    <property type="entry name" value="Methyltransf_11"/>
</dbReference>
<dbReference type="AlphaFoldDB" id="A0A2G1QQ46"/>
<evidence type="ECO:0000313" key="2">
    <source>
        <dbReference type="EMBL" id="PHP67615.1"/>
    </source>
</evidence>
<dbReference type="Gene3D" id="1.10.10.10">
    <property type="entry name" value="Winged helix-like DNA-binding domain superfamily/Winged helix DNA-binding domain"/>
    <property type="match status" value="1"/>
</dbReference>
<dbReference type="SUPFAM" id="SSF53335">
    <property type="entry name" value="S-adenosyl-L-methionine-dependent methyltransferases"/>
    <property type="match status" value="1"/>
</dbReference>